<evidence type="ECO:0000313" key="7">
    <source>
        <dbReference type="EMBL" id="KGT89132.1"/>
    </source>
</evidence>
<dbReference type="AlphaFoldDB" id="A0A0A3YQP7"/>
<dbReference type="OrthoDB" id="8562138at2"/>
<keyword evidence="4" id="KW-0472">Membrane</keyword>
<dbReference type="Pfam" id="PF06629">
    <property type="entry name" value="MipA"/>
    <property type="match status" value="1"/>
</dbReference>
<comment type="caution">
    <text evidence="7">The sequence shown here is derived from an EMBL/GenBank/DDBJ whole genome shotgun (WGS) entry which is preliminary data.</text>
</comment>
<dbReference type="GO" id="GO:0009252">
    <property type="term" value="P:peptidoglycan biosynthetic process"/>
    <property type="evidence" value="ECO:0007669"/>
    <property type="project" value="TreeGrafter"/>
</dbReference>
<name>A0A0A3YQP7_9GAMM</name>
<evidence type="ECO:0008006" key="9">
    <source>
        <dbReference type="Google" id="ProtNLM"/>
    </source>
</evidence>
<dbReference type="RefSeq" id="WP_034896887.1">
    <property type="nucleotide sequence ID" value="NZ_JRUQ01000057.1"/>
</dbReference>
<dbReference type="STRING" id="371042.NG99_20080"/>
<dbReference type="eggNOG" id="COG3713">
    <property type="taxonomic scope" value="Bacteria"/>
</dbReference>
<protein>
    <recommendedName>
        <fullName evidence="9">MltA-interacting protein MipA</fullName>
    </recommendedName>
</protein>
<feature type="signal peptide" evidence="6">
    <location>
        <begin position="1"/>
        <end position="22"/>
    </location>
</feature>
<evidence type="ECO:0000256" key="3">
    <source>
        <dbReference type="ARBA" id="ARBA00022729"/>
    </source>
</evidence>
<dbReference type="PANTHER" id="PTHR38776">
    <property type="entry name" value="MLTA-INTERACTING PROTEIN-RELATED"/>
    <property type="match status" value="1"/>
</dbReference>
<keyword evidence="5" id="KW-0998">Cell outer membrane</keyword>
<evidence type="ECO:0000256" key="6">
    <source>
        <dbReference type="SAM" id="SignalP"/>
    </source>
</evidence>
<dbReference type="EMBL" id="JRUQ01000057">
    <property type="protein sequence ID" value="KGT89132.1"/>
    <property type="molecule type" value="Genomic_DNA"/>
</dbReference>
<gene>
    <name evidence="7" type="ORF">NG99_20080</name>
</gene>
<keyword evidence="3 6" id="KW-0732">Signal</keyword>
<dbReference type="PANTHER" id="PTHR38776:SF1">
    <property type="entry name" value="MLTA-INTERACTING PROTEIN-RELATED"/>
    <property type="match status" value="1"/>
</dbReference>
<dbReference type="Proteomes" id="UP000030351">
    <property type="component" value="Unassembled WGS sequence"/>
</dbReference>
<dbReference type="InterPro" id="IPR010583">
    <property type="entry name" value="MipA"/>
</dbReference>
<organism evidence="7 8">
    <name type="scientific">Erwinia typographi</name>
    <dbReference type="NCBI Taxonomy" id="371042"/>
    <lineage>
        <taxon>Bacteria</taxon>
        <taxon>Pseudomonadati</taxon>
        <taxon>Pseudomonadota</taxon>
        <taxon>Gammaproteobacteria</taxon>
        <taxon>Enterobacterales</taxon>
        <taxon>Erwiniaceae</taxon>
        <taxon>Erwinia</taxon>
    </lineage>
</organism>
<evidence type="ECO:0000256" key="4">
    <source>
        <dbReference type="ARBA" id="ARBA00023136"/>
    </source>
</evidence>
<proteinExistence type="inferred from homology"/>
<dbReference type="GO" id="GO:0009279">
    <property type="term" value="C:cell outer membrane"/>
    <property type="evidence" value="ECO:0007669"/>
    <property type="project" value="UniProtKB-SubCell"/>
</dbReference>
<feature type="chain" id="PRO_5002017737" description="MltA-interacting protein MipA" evidence="6">
    <location>
        <begin position="23"/>
        <end position="247"/>
    </location>
</feature>
<comment type="similarity">
    <text evidence="2">Belongs to the MipA/OmpV family.</text>
</comment>
<evidence type="ECO:0000256" key="2">
    <source>
        <dbReference type="ARBA" id="ARBA00005722"/>
    </source>
</evidence>
<keyword evidence="8" id="KW-1185">Reference proteome</keyword>
<comment type="subcellular location">
    <subcellularLocation>
        <location evidence="1">Cell outer membrane</location>
    </subcellularLocation>
</comment>
<evidence type="ECO:0000256" key="5">
    <source>
        <dbReference type="ARBA" id="ARBA00023237"/>
    </source>
</evidence>
<accession>A0A0A3YQP7</accession>
<sequence length="247" mass="27596">MPVRLWKWIAFSLLLAAMSPRADDFSLGAQAGAYGTAYHTRHADYWGLPYIGLNAGRFYIDGTEAGWWLAKDDAFSFAATAWYADTHFDAADGATPALRAVDSRRSTMMAGFSAQYITPWGALAGKIGHDALNNSNGIAANLSWILMKEFGQFTLVPAVGADWWNARQTRYYYGVSRHEADRSQLPTYRPGSTIVPFMLVGFNYDWKNSWNTWGQVTQRFYPHTVTASPLVNRQSVTELTLGVSYSF</sequence>
<evidence type="ECO:0000256" key="1">
    <source>
        <dbReference type="ARBA" id="ARBA00004442"/>
    </source>
</evidence>
<reference evidence="7 8" key="1">
    <citation type="submission" date="2014-10" db="EMBL/GenBank/DDBJ databases">
        <title>Genome sequence of Erwinia typographi M043b.</title>
        <authorList>
            <person name="Chan K.-G."/>
            <person name="Tan W.-S."/>
        </authorList>
    </citation>
    <scope>NUCLEOTIDE SEQUENCE [LARGE SCALE GENOMIC DNA]</scope>
    <source>
        <strain evidence="7 8">M043b</strain>
    </source>
</reference>
<evidence type="ECO:0000313" key="8">
    <source>
        <dbReference type="Proteomes" id="UP000030351"/>
    </source>
</evidence>